<dbReference type="GO" id="GO:0003677">
    <property type="term" value="F:DNA binding"/>
    <property type="evidence" value="ECO:0007669"/>
    <property type="project" value="UniProtKB-KW"/>
</dbReference>
<dbReference type="GO" id="GO:0006281">
    <property type="term" value="P:DNA repair"/>
    <property type="evidence" value="ECO:0007669"/>
    <property type="project" value="UniProtKB-UniRule"/>
</dbReference>
<keyword evidence="10 15" id="KW-0234">DNA repair</keyword>
<evidence type="ECO:0000259" key="17">
    <source>
        <dbReference type="PROSITE" id="PS51194"/>
    </source>
</evidence>
<sequence length="680" mass="76778">MDVTTSVSELSLVGPIYLKRLEKLEIENIEELLHHLPHRYLDFSLTSDIGRAQLGETLTLRGEIVSIKNQYTRSGKKIQLAEVSDPTGTILAVWFNQPFLVRTLYPGVKVALAGKIDWFGRKKALISPEYEKVFKGKGSVHTGRIIPVYPETAGVSSKWIRGRIKEAFAKTQDKIKEFLPPTVLNELNLVNFPQAVSSVHFPDNLGQAEAGRKRLAFNELLMLQVRNVYRKLAWQKNKTVYRFRVEKEVIDSFINSLPFTLTQSQKRSTEEILNDLAKDIPMNRLLEGDVGSGKTVVAATASFCAFANGYQSVLMAPTQILAQQHYETLNKLFKKFKIRISLITSETKKSDIGRVDIYVGTHALIHQKIDFDKVGLVVIDEQHHFGVEQRAHLVKRTGRKKSAPHVLTMTATPIPRTVALTFYGDLDLSTLTELPKGRKKVTTWIVPPVKRKTAYGWIKDKIEKERVQAFVVCPLIEESQKETMATVRAATEEFKSLKKIFKPLTVGLLHGKMKMKEKNKVLTLFRQGKVDILVSTPVVEVGIDIENAGVMLIEAADRFGLAQLHQLRGRVGRGEKKSYCLLLSESKSEKVLTRLTAMTRNISGFELAEIDLKLRGPGEVFGTKQHGFPELKIARWDDIELIKEAKKVAETNYCQLIGLKIQLPKYGTTSKKEAHQKQEQ</sequence>
<dbReference type="PATRIC" id="fig|1618413.3.peg.13"/>
<evidence type="ECO:0000256" key="3">
    <source>
        <dbReference type="ARBA" id="ARBA00022741"/>
    </source>
</evidence>
<comment type="catalytic activity">
    <reaction evidence="12 15">
        <text>Couples ATP hydrolysis with the unwinding of duplex DNA by translocating in the 3'-5' direction.</text>
        <dbReference type="EC" id="5.6.2.4"/>
    </reaction>
</comment>
<evidence type="ECO:0000256" key="11">
    <source>
        <dbReference type="ARBA" id="ARBA00023235"/>
    </source>
</evidence>
<dbReference type="EMBL" id="LCIZ01000001">
    <property type="protein sequence ID" value="KKT67853.1"/>
    <property type="molecule type" value="Genomic_DNA"/>
</dbReference>
<evidence type="ECO:0000256" key="10">
    <source>
        <dbReference type="ARBA" id="ARBA00023204"/>
    </source>
</evidence>
<dbReference type="NCBIfam" id="TIGR00643">
    <property type="entry name" value="recG"/>
    <property type="match status" value="1"/>
</dbReference>
<dbReference type="PROSITE" id="PS51194">
    <property type="entry name" value="HELICASE_CTER"/>
    <property type="match status" value="1"/>
</dbReference>
<dbReference type="PANTHER" id="PTHR47964:SF1">
    <property type="entry name" value="ATP-DEPENDENT DNA HELICASE HOMOLOG RECG, CHLOROPLASTIC"/>
    <property type="match status" value="1"/>
</dbReference>
<comment type="function">
    <text evidence="15">Plays a critical role in recombination and DNA repair. Helps process Holliday junction intermediates to mature products by catalyzing branch migration. Has replication fork regression activity, unwinds stalled or blocked replication forks to make a HJ that can be resolved. Has a DNA unwinding activity characteristic of a DNA helicase with 3'-5' polarity.</text>
</comment>
<dbReference type="InterPro" id="IPR045562">
    <property type="entry name" value="RecG_dom3_C"/>
</dbReference>
<protein>
    <recommendedName>
        <fullName evidence="2 15">ATP-dependent DNA helicase RecG</fullName>
        <ecNumber evidence="13 15">5.6.2.4</ecNumber>
    </recommendedName>
</protein>
<dbReference type="InterPro" id="IPR001650">
    <property type="entry name" value="Helicase_C-like"/>
</dbReference>
<dbReference type="InterPro" id="IPR014001">
    <property type="entry name" value="Helicase_ATP-bd"/>
</dbReference>
<evidence type="ECO:0000256" key="4">
    <source>
        <dbReference type="ARBA" id="ARBA00022763"/>
    </source>
</evidence>
<evidence type="ECO:0000256" key="9">
    <source>
        <dbReference type="ARBA" id="ARBA00023172"/>
    </source>
</evidence>
<dbReference type="SMART" id="SM00487">
    <property type="entry name" value="DEXDc"/>
    <property type="match status" value="1"/>
</dbReference>
<comment type="catalytic activity">
    <reaction evidence="14 15">
        <text>ATP + H2O = ADP + phosphate + H(+)</text>
        <dbReference type="Rhea" id="RHEA:13065"/>
        <dbReference type="ChEBI" id="CHEBI:15377"/>
        <dbReference type="ChEBI" id="CHEBI:15378"/>
        <dbReference type="ChEBI" id="CHEBI:30616"/>
        <dbReference type="ChEBI" id="CHEBI:43474"/>
        <dbReference type="ChEBI" id="CHEBI:456216"/>
        <dbReference type="EC" id="5.6.2.4"/>
    </reaction>
</comment>
<keyword evidence="8" id="KW-0238">DNA-binding</keyword>
<evidence type="ECO:0000259" key="16">
    <source>
        <dbReference type="PROSITE" id="PS51192"/>
    </source>
</evidence>
<dbReference type="EC" id="5.6.2.4" evidence="13 15"/>
<dbReference type="InterPro" id="IPR047112">
    <property type="entry name" value="RecG/Mfd"/>
</dbReference>
<dbReference type="Pfam" id="PF00270">
    <property type="entry name" value="DEAD"/>
    <property type="match status" value="1"/>
</dbReference>
<keyword evidence="11" id="KW-0413">Isomerase</keyword>
<dbReference type="PANTHER" id="PTHR47964">
    <property type="entry name" value="ATP-DEPENDENT DNA HELICASE HOMOLOG RECG, CHLOROPLASTIC"/>
    <property type="match status" value="1"/>
</dbReference>
<dbReference type="SMART" id="SM00490">
    <property type="entry name" value="HELICc"/>
    <property type="match status" value="1"/>
</dbReference>
<keyword evidence="7 15" id="KW-0067">ATP-binding</keyword>
<feature type="domain" description="Helicase ATP-binding" evidence="16">
    <location>
        <begin position="275"/>
        <end position="431"/>
    </location>
</feature>
<proteinExistence type="inferred from homology"/>
<evidence type="ECO:0000313" key="18">
    <source>
        <dbReference type="EMBL" id="KKT67853.1"/>
    </source>
</evidence>
<dbReference type="InterPro" id="IPR011545">
    <property type="entry name" value="DEAD/DEAH_box_helicase_dom"/>
</dbReference>
<evidence type="ECO:0000256" key="13">
    <source>
        <dbReference type="ARBA" id="ARBA00034808"/>
    </source>
</evidence>
<dbReference type="GO" id="GO:0016887">
    <property type="term" value="F:ATP hydrolysis activity"/>
    <property type="evidence" value="ECO:0007669"/>
    <property type="project" value="RHEA"/>
</dbReference>
<accession>A0A0G1J903</accession>
<organism evidence="18 19">
    <name type="scientific">Candidatus Curtissbacteria bacterium GW2011_GWC1_44_33</name>
    <dbReference type="NCBI Taxonomy" id="1618413"/>
    <lineage>
        <taxon>Bacteria</taxon>
        <taxon>Candidatus Curtissiibacteriota</taxon>
    </lineage>
</organism>
<evidence type="ECO:0000256" key="7">
    <source>
        <dbReference type="ARBA" id="ARBA00022840"/>
    </source>
</evidence>
<evidence type="ECO:0000313" key="19">
    <source>
        <dbReference type="Proteomes" id="UP000033901"/>
    </source>
</evidence>
<evidence type="ECO:0000256" key="5">
    <source>
        <dbReference type="ARBA" id="ARBA00022801"/>
    </source>
</evidence>
<comment type="similarity">
    <text evidence="1 15">Belongs to the helicase family. RecG subfamily.</text>
</comment>
<dbReference type="InterPro" id="IPR027417">
    <property type="entry name" value="P-loop_NTPase"/>
</dbReference>
<dbReference type="SUPFAM" id="SSF52540">
    <property type="entry name" value="P-loop containing nucleoside triphosphate hydrolases"/>
    <property type="match status" value="2"/>
</dbReference>
<evidence type="ECO:0000256" key="6">
    <source>
        <dbReference type="ARBA" id="ARBA00022806"/>
    </source>
</evidence>
<dbReference type="InterPro" id="IPR033454">
    <property type="entry name" value="RecG_wedge"/>
</dbReference>
<keyword evidence="9 15" id="KW-0233">DNA recombination</keyword>
<dbReference type="GO" id="GO:0006310">
    <property type="term" value="P:DNA recombination"/>
    <property type="evidence" value="ECO:0007669"/>
    <property type="project" value="UniProtKB-UniRule"/>
</dbReference>
<dbReference type="Proteomes" id="UP000033901">
    <property type="component" value="Unassembled WGS sequence"/>
</dbReference>
<dbReference type="PROSITE" id="PS51192">
    <property type="entry name" value="HELICASE_ATP_BIND_1"/>
    <property type="match status" value="1"/>
</dbReference>
<dbReference type="Pfam" id="PF00271">
    <property type="entry name" value="Helicase_C"/>
    <property type="match status" value="1"/>
</dbReference>
<keyword evidence="4 15" id="KW-0227">DNA damage</keyword>
<dbReference type="Gene3D" id="3.40.50.300">
    <property type="entry name" value="P-loop containing nucleotide triphosphate hydrolases"/>
    <property type="match status" value="2"/>
</dbReference>
<dbReference type="SUPFAM" id="SSF50249">
    <property type="entry name" value="Nucleic acid-binding proteins"/>
    <property type="match status" value="1"/>
</dbReference>
<dbReference type="Pfam" id="PF17191">
    <property type="entry name" value="RecG_wedge"/>
    <property type="match status" value="1"/>
</dbReference>
<evidence type="ECO:0000256" key="2">
    <source>
        <dbReference type="ARBA" id="ARBA00017846"/>
    </source>
</evidence>
<feature type="domain" description="Helicase C-terminal" evidence="17">
    <location>
        <begin position="457"/>
        <end position="613"/>
    </location>
</feature>
<dbReference type="NCBIfam" id="NF008168">
    <property type="entry name" value="PRK10917.2-2"/>
    <property type="match status" value="1"/>
</dbReference>
<name>A0A0G1J903_9BACT</name>
<dbReference type="InterPro" id="IPR012340">
    <property type="entry name" value="NA-bd_OB-fold"/>
</dbReference>
<keyword evidence="3 15" id="KW-0547">Nucleotide-binding</keyword>
<dbReference type="GO" id="GO:0043138">
    <property type="term" value="F:3'-5' DNA helicase activity"/>
    <property type="evidence" value="ECO:0007669"/>
    <property type="project" value="UniProtKB-EC"/>
</dbReference>
<dbReference type="NCBIfam" id="NF008165">
    <property type="entry name" value="PRK10917.1-3"/>
    <property type="match status" value="1"/>
</dbReference>
<comment type="caution">
    <text evidence="18">The sequence shown here is derived from an EMBL/GenBank/DDBJ whole genome shotgun (WGS) entry which is preliminary data.</text>
</comment>
<dbReference type="Gene3D" id="2.40.50.140">
    <property type="entry name" value="Nucleic acid-binding proteins"/>
    <property type="match status" value="1"/>
</dbReference>
<evidence type="ECO:0000256" key="1">
    <source>
        <dbReference type="ARBA" id="ARBA00007504"/>
    </source>
</evidence>
<dbReference type="InterPro" id="IPR004609">
    <property type="entry name" value="ATP-dep_DNA_helicase_RecG"/>
</dbReference>
<reference evidence="18 19" key="1">
    <citation type="journal article" date="2015" name="Nature">
        <title>rRNA introns, odd ribosomes, and small enigmatic genomes across a large radiation of phyla.</title>
        <authorList>
            <person name="Brown C.T."/>
            <person name="Hug L.A."/>
            <person name="Thomas B.C."/>
            <person name="Sharon I."/>
            <person name="Castelle C.J."/>
            <person name="Singh A."/>
            <person name="Wilkins M.J."/>
            <person name="Williams K.H."/>
            <person name="Banfield J.F."/>
        </authorList>
    </citation>
    <scope>NUCLEOTIDE SEQUENCE [LARGE SCALE GENOMIC DNA]</scope>
</reference>
<keyword evidence="5 15" id="KW-0378">Hydrolase</keyword>
<dbReference type="Pfam" id="PF19833">
    <property type="entry name" value="RecG_dom3_C"/>
    <property type="match status" value="1"/>
</dbReference>
<evidence type="ECO:0000256" key="15">
    <source>
        <dbReference type="RuleBase" id="RU363016"/>
    </source>
</evidence>
<evidence type="ECO:0000256" key="8">
    <source>
        <dbReference type="ARBA" id="ARBA00023125"/>
    </source>
</evidence>
<dbReference type="GO" id="GO:0005524">
    <property type="term" value="F:ATP binding"/>
    <property type="evidence" value="ECO:0007669"/>
    <property type="project" value="UniProtKB-KW"/>
</dbReference>
<gene>
    <name evidence="18" type="ORF">UW61_C0001G0012</name>
</gene>
<evidence type="ECO:0000256" key="14">
    <source>
        <dbReference type="ARBA" id="ARBA00048988"/>
    </source>
</evidence>
<dbReference type="AlphaFoldDB" id="A0A0G1J903"/>
<keyword evidence="6 15" id="KW-0347">Helicase</keyword>
<dbReference type="CDD" id="cd04488">
    <property type="entry name" value="RecG_wedge_OBF"/>
    <property type="match status" value="1"/>
</dbReference>
<evidence type="ECO:0000256" key="12">
    <source>
        <dbReference type="ARBA" id="ARBA00034617"/>
    </source>
</evidence>